<dbReference type="SUPFAM" id="SSF56300">
    <property type="entry name" value="Metallo-dependent phosphatases"/>
    <property type="match status" value="1"/>
</dbReference>
<dbReference type="InterPro" id="IPR029052">
    <property type="entry name" value="Metallo-depent_PP-like"/>
</dbReference>
<feature type="domain" description="Calcineurin-like phosphoesterase" evidence="1">
    <location>
        <begin position="23"/>
        <end position="167"/>
    </location>
</feature>
<evidence type="ECO:0000313" key="3">
    <source>
        <dbReference type="Proteomes" id="UP001596201"/>
    </source>
</evidence>
<dbReference type="PIRSF" id="PIRSF000887">
    <property type="entry name" value="Pesterase_MJ0037"/>
    <property type="match status" value="1"/>
</dbReference>
<dbReference type="InterPro" id="IPR024173">
    <property type="entry name" value="Pesterase_MJ0037-like"/>
</dbReference>
<dbReference type="Gene3D" id="3.60.21.10">
    <property type="match status" value="1"/>
</dbReference>
<dbReference type="AlphaFoldDB" id="A0ABD5R9D4"/>
<dbReference type="InterPro" id="IPR004843">
    <property type="entry name" value="Calcineurin-like_PHP"/>
</dbReference>
<protein>
    <submittedName>
        <fullName evidence="2">Metallophosphoesterase</fullName>
    </submittedName>
</protein>
<reference evidence="2 3" key="1">
    <citation type="journal article" date="2019" name="Int. J. Syst. Evol. Microbiol.">
        <title>The Global Catalogue of Microorganisms (GCM) 10K type strain sequencing project: providing services to taxonomists for standard genome sequencing and annotation.</title>
        <authorList>
            <consortium name="The Broad Institute Genomics Platform"/>
            <consortium name="The Broad Institute Genome Sequencing Center for Infectious Disease"/>
            <person name="Wu L."/>
            <person name="Ma J."/>
        </authorList>
    </citation>
    <scope>NUCLEOTIDE SEQUENCE [LARGE SCALE GENOMIC DNA]</scope>
    <source>
        <strain evidence="2 3">CGMCC 1.12237</strain>
    </source>
</reference>
<dbReference type="PANTHER" id="PTHR39323:SF1">
    <property type="entry name" value="BLR1149 PROTEIN"/>
    <property type="match status" value="1"/>
</dbReference>
<evidence type="ECO:0000259" key="1">
    <source>
        <dbReference type="Pfam" id="PF00149"/>
    </source>
</evidence>
<dbReference type="Proteomes" id="UP001596201">
    <property type="component" value="Unassembled WGS sequence"/>
</dbReference>
<name>A0ABD5R9D4_9EURY</name>
<dbReference type="RefSeq" id="WP_227228140.1">
    <property type="nucleotide sequence ID" value="NZ_JAJCVJ010000001.1"/>
</dbReference>
<evidence type="ECO:0000313" key="2">
    <source>
        <dbReference type="EMBL" id="MFC5366517.1"/>
    </source>
</evidence>
<keyword evidence="3" id="KW-1185">Reference proteome</keyword>
<gene>
    <name evidence="2" type="ORF">ACFPJ5_06160</name>
</gene>
<accession>A0ABD5R9D4</accession>
<comment type="caution">
    <text evidence="2">The sequence shown here is derived from an EMBL/GenBank/DDBJ whole genome shotgun (WGS) entry which is preliminary data.</text>
</comment>
<dbReference type="EMBL" id="JBHSKX010000001">
    <property type="protein sequence ID" value="MFC5366517.1"/>
    <property type="molecule type" value="Genomic_DNA"/>
</dbReference>
<dbReference type="Pfam" id="PF00149">
    <property type="entry name" value="Metallophos"/>
    <property type="match status" value="1"/>
</dbReference>
<organism evidence="2 3">
    <name type="scientific">Salinirubrum litoreum</name>
    <dbReference type="NCBI Taxonomy" id="1126234"/>
    <lineage>
        <taxon>Archaea</taxon>
        <taxon>Methanobacteriati</taxon>
        <taxon>Methanobacteriota</taxon>
        <taxon>Stenosarchaea group</taxon>
        <taxon>Halobacteria</taxon>
        <taxon>Halobacteriales</taxon>
        <taxon>Haloferacaceae</taxon>
        <taxon>Salinirubrum</taxon>
    </lineage>
</organism>
<proteinExistence type="predicted"/>
<dbReference type="PANTHER" id="PTHR39323">
    <property type="entry name" value="BLR1149 PROTEIN"/>
    <property type="match status" value="1"/>
</dbReference>
<sequence>MAHVEPIPGEPAATADLGRDRALLVADYHAGIEAALRYERGVELADHGDRRRERLCRLLDATDADRLVVLGDLAHGIGEPEGAEREELDALFDTLDAMEVSITLAPGNHDGGVTETYAERLDVLPGEGARFGPVGLLHGHTWPAHDLLSADVLCIGHEHPTVRLEDSVGGSRAEKAWLRGPLRPDPFAEQVGRAVAELGWDASAPELIVFPTFTERSGGTWINVEGQGFLSPFLPEGLASGDAYLLDGTRLGAYRSV</sequence>